<keyword evidence="3" id="KW-1185">Reference proteome</keyword>
<dbReference type="Proteomes" id="UP001431634">
    <property type="component" value="Unassembled WGS sequence"/>
</dbReference>
<keyword evidence="1" id="KW-1133">Transmembrane helix</keyword>
<dbReference type="EMBL" id="JASBAO010000001">
    <property type="protein sequence ID" value="MDI2090027.1"/>
    <property type="molecule type" value="Genomic_DNA"/>
</dbReference>
<dbReference type="Pfam" id="PF05656">
    <property type="entry name" value="DUF805"/>
    <property type="match status" value="1"/>
</dbReference>
<comment type="caution">
    <text evidence="2">The sequence shown here is derived from an EMBL/GenBank/DDBJ whole genome shotgun (WGS) entry which is preliminary data.</text>
</comment>
<accession>A0ABT6PYU6</accession>
<evidence type="ECO:0000313" key="2">
    <source>
        <dbReference type="EMBL" id="MDI2090027.1"/>
    </source>
</evidence>
<dbReference type="PANTHER" id="PTHR34980">
    <property type="entry name" value="INNER MEMBRANE PROTEIN-RELATED-RELATED"/>
    <property type="match status" value="1"/>
</dbReference>
<sequence>MQGKILSFSIQENIGYILGDDGHHYLFKGSEWKASRVPKPGVTVTFDTDHLGKALQISTLSRSAIILEQVEQSDDPAYLVQLEAEKRYNMFDWFLKCLKNYFNFSGRARRSEYWYYRLSKMVFAFLLGLVSAAAFAIMGFSDDDLKLYRNIIALIMAMLFLFPDLAVCVRRLHDVGRSGWWFLIAFTIIGVIPLLIWFCKETDFEINQWGPPSKDFV</sequence>
<feature type="transmembrane region" description="Helical" evidence="1">
    <location>
        <begin position="179"/>
        <end position="198"/>
    </location>
</feature>
<evidence type="ECO:0000256" key="1">
    <source>
        <dbReference type="SAM" id="Phobius"/>
    </source>
</evidence>
<dbReference type="InterPro" id="IPR008523">
    <property type="entry name" value="DUF805"/>
</dbReference>
<feature type="transmembrane region" description="Helical" evidence="1">
    <location>
        <begin position="121"/>
        <end position="141"/>
    </location>
</feature>
<keyword evidence="1" id="KW-0472">Membrane</keyword>
<reference evidence="2" key="1">
    <citation type="submission" date="2023-05" db="EMBL/GenBank/DDBJ databases">
        <title>Whole genome sequence of Commensalibacter sp.</title>
        <authorList>
            <person name="Charoenyingcharoen P."/>
            <person name="Yukphan P."/>
        </authorList>
    </citation>
    <scope>NUCLEOTIDE SEQUENCE</scope>
    <source>
        <strain evidence="2">TBRC 16381</strain>
    </source>
</reference>
<gene>
    <name evidence="2" type="ORF">QJV27_01305</name>
</gene>
<feature type="transmembrane region" description="Helical" evidence="1">
    <location>
        <begin position="147"/>
        <end position="167"/>
    </location>
</feature>
<evidence type="ECO:0000313" key="3">
    <source>
        <dbReference type="Proteomes" id="UP001431634"/>
    </source>
</evidence>
<dbReference type="PANTHER" id="PTHR34980:SF2">
    <property type="entry name" value="INNER MEMBRANE PROTEIN YHAH-RELATED"/>
    <property type="match status" value="1"/>
</dbReference>
<organism evidence="2 3">
    <name type="scientific">Commensalibacter oyaizuii</name>
    <dbReference type="NCBI Taxonomy" id="3043873"/>
    <lineage>
        <taxon>Bacteria</taxon>
        <taxon>Pseudomonadati</taxon>
        <taxon>Pseudomonadota</taxon>
        <taxon>Alphaproteobacteria</taxon>
        <taxon>Acetobacterales</taxon>
        <taxon>Acetobacteraceae</taxon>
    </lineage>
</organism>
<dbReference type="RefSeq" id="WP_281447188.1">
    <property type="nucleotide sequence ID" value="NZ_JASBAO010000001.1"/>
</dbReference>
<protein>
    <submittedName>
        <fullName evidence="2">DUF805 domain-containing protein</fullName>
    </submittedName>
</protein>
<name>A0ABT6PYU6_9PROT</name>
<keyword evidence="1" id="KW-0812">Transmembrane</keyword>
<proteinExistence type="predicted"/>